<feature type="region of interest" description="Disordered" evidence="1">
    <location>
        <begin position="337"/>
        <end position="360"/>
    </location>
</feature>
<reference evidence="2 3" key="1">
    <citation type="journal article" date="2020" name="Nature">
        <title>Six reference-quality genomes reveal evolution of bat adaptations.</title>
        <authorList>
            <person name="Jebb D."/>
            <person name="Huang Z."/>
            <person name="Pippel M."/>
            <person name="Hughes G.M."/>
            <person name="Lavrichenko K."/>
            <person name="Devanna P."/>
            <person name="Winkler S."/>
            <person name="Jermiin L.S."/>
            <person name="Skirmuntt E.C."/>
            <person name="Katzourakis A."/>
            <person name="Burkitt-Gray L."/>
            <person name="Ray D.A."/>
            <person name="Sullivan K.A.M."/>
            <person name="Roscito J.G."/>
            <person name="Kirilenko B.M."/>
            <person name="Davalos L.M."/>
            <person name="Corthals A.P."/>
            <person name="Power M.L."/>
            <person name="Jones G."/>
            <person name="Ransome R.D."/>
            <person name="Dechmann D.K.N."/>
            <person name="Locatelli A.G."/>
            <person name="Puechmaille S.J."/>
            <person name="Fedrigo O."/>
            <person name="Jarvis E.D."/>
            <person name="Hiller M."/>
            <person name="Vernes S.C."/>
            <person name="Myers E.W."/>
            <person name="Teeling E.C."/>
        </authorList>
    </citation>
    <scope>NUCLEOTIDE SEQUENCE [LARGE SCALE GENOMIC DNA]</scope>
    <source>
        <strain evidence="2">MPipKuh1</strain>
        <tissue evidence="2">Flight muscle</tissue>
    </source>
</reference>
<feature type="region of interest" description="Disordered" evidence="1">
    <location>
        <begin position="234"/>
        <end position="263"/>
    </location>
</feature>
<name>A0A7J8B263_PIPKU</name>
<feature type="region of interest" description="Disordered" evidence="1">
    <location>
        <begin position="111"/>
        <end position="131"/>
    </location>
</feature>
<evidence type="ECO:0000256" key="1">
    <source>
        <dbReference type="SAM" id="MobiDB-lite"/>
    </source>
</evidence>
<feature type="region of interest" description="Disordered" evidence="1">
    <location>
        <begin position="416"/>
        <end position="437"/>
    </location>
</feature>
<feature type="compositionally biased region" description="Basic and acidic residues" evidence="1">
    <location>
        <begin position="426"/>
        <end position="437"/>
    </location>
</feature>
<accession>A0A7J8B263</accession>
<dbReference type="Pfam" id="PF17734">
    <property type="entry name" value="Spt46"/>
    <property type="match status" value="1"/>
</dbReference>
<feature type="region of interest" description="Disordered" evidence="1">
    <location>
        <begin position="1"/>
        <end position="47"/>
    </location>
</feature>
<dbReference type="GO" id="GO:0009566">
    <property type="term" value="P:fertilization"/>
    <property type="evidence" value="ECO:0007669"/>
    <property type="project" value="TreeGrafter"/>
</dbReference>
<keyword evidence="3" id="KW-1185">Reference proteome</keyword>
<gene>
    <name evidence="2" type="ORF">mPipKuh1_007800</name>
</gene>
<dbReference type="Proteomes" id="UP000558488">
    <property type="component" value="Unassembled WGS sequence"/>
</dbReference>
<feature type="compositionally biased region" description="Polar residues" evidence="1">
    <location>
        <begin position="19"/>
        <end position="37"/>
    </location>
</feature>
<feature type="compositionally biased region" description="Basic residues" evidence="1">
    <location>
        <begin position="416"/>
        <end position="425"/>
    </location>
</feature>
<sequence>MKHKKKQKHLEDKYFIKTTRMSRGPCNTQEDTPQHQSPAEAAAFSQAAGERPEFSKCFIRVFSPLKRLGLDKEGPCNTQDDATLPKSTGESAACSQTPRAKSAISEPFIGIFSPSKRPRLDEGAKLDSPEDALQHRHKAVAITQPETESKASSSDSVIFISSTYKGNGAVHPISQDKVPQPESPVEAPAYSHPAGEMPGFSEHLIGVSTTSKRPRLDEDDKEYTEIKEMPVSQVLEQTEESSDNSRTEIPSHALNNEPVMSPVPGTEQRLMRIYYMRVQLKRGVAVLYHTKEGLVPPSKKIKMEEMLYIGKVHKNVPVSHMPVEKHLIAPEPMLDSRAQEKRGEADSPPQPPAQSRYPRAKTPEWLVAQESGFRCMACCRVFPSLEVLQEHVECGVREGFSCHVYHNAMAHLKYKERQRKKKEKRIRQSLDARRRNI</sequence>
<protein>
    <recommendedName>
        <fullName evidence="4">Family with sequence similarity 170 member A</fullName>
    </recommendedName>
</protein>
<dbReference type="GO" id="GO:0005634">
    <property type="term" value="C:nucleus"/>
    <property type="evidence" value="ECO:0007669"/>
    <property type="project" value="TreeGrafter"/>
</dbReference>
<feature type="compositionally biased region" description="Basic and acidic residues" evidence="1">
    <location>
        <begin position="118"/>
        <end position="131"/>
    </location>
</feature>
<dbReference type="AlphaFoldDB" id="A0A7J8B263"/>
<dbReference type="PANTHER" id="PTHR33517">
    <property type="entry name" value="PROTEIN FAM170B-RELATED"/>
    <property type="match status" value="1"/>
</dbReference>
<evidence type="ECO:0008006" key="4">
    <source>
        <dbReference type="Google" id="ProtNLM"/>
    </source>
</evidence>
<evidence type="ECO:0000313" key="3">
    <source>
        <dbReference type="Proteomes" id="UP000558488"/>
    </source>
</evidence>
<feature type="region of interest" description="Disordered" evidence="1">
    <location>
        <begin position="70"/>
        <end position="99"/>
    </location>
</feature>
<evidence type="ECO:0000313" key="2">
    <source>
        <dbReference type="EMBL" id="KAF6392611.1"/>
    </source>
</evidence>
<feature type="compositionally biased region" description="Polar residues" evidence="1">
    <location>
        <begin position="76"/>
        <end position="99"/>
    </location>
</feature>
<dbReference type="PANTHER" id="PTHR33517:SF5">
    <property type="entry name" value="FAMILY WITH SEQUENCE SIMILARITY 170 MEMBER A"/>
    <property type="match status" value="1"/>
</dbReference>
<dbReference type="InterPro" id="IPR040879">
    <property type="entry name" value="Spt46-like"/>
</dbReference>
<dbReference type="EMBL" id="JACAGB010000001">
    <property type="protein sequence ID" value="KAF6392611.1"/>
    <property type="molecule type" value="Genomic_DNA"/>
</dbReference>
<comment type="caution">
    <text evidence="2">The sequence shown here is derived from an EMBL/GenBank/DDBJ whole genome shotgun (WGS) entry which is preliminary data.</text>
</comment>
<proteinExistence type="predicted"/>
<organism evidence="2 3">
    <name type="scientific">Pipistrellus kuhlii</name>
    <name type="common">Kuhl's pipistrelle</name>
    <dbReference type="NCBI Taxonomy" id="59472"/>
    <lineage>
        <taxon>Eukaryota</taxon>
        <taxon>Metazoa</taxon>
        <taxon>Chordata</taxon>
        <taxon>Craniata</taxon>
        <taxon>Vertebrata</taxon>
        <taxon>Euteleostomi</taxon>
        <taxon>Mammalia</taxon>
        <taxon>Eutheria</taxon>
        <taxon>Laurasiatheria</taxon>
        <taxon>Chiroptera</taxon>
        <taxon>Yangochiroptera</taxon>
        <taxon>Vespertilionidae</taxon>
        <taxon>Pipistrellus</taxon>
    </lineage>
</organism>